<evidence type="ECO:0000313" key="2">
    <source>
        <dbReference type="EMBL" id="OQO07984.1"/>
    </source>
</evidence>
<evidence type="ECO:0000313" key="3">
    <source>
        <dbReference type="Proteomes" id="UP000192596"/>
    </source>
</evidence>
<dbReference type="AlphaFoldDB" id="A0A1V8T9N5"/>
<dbReference type="FunCoup" id="A0A1V8T9N5">
    <property type="interactions" value="91"/>
</dbReference>
<proteinExistence type="predicted"/>
<dbReference type="EMBL" id="NAJO01000013">
    <property type="protein sequence ID" value="OQO07984.1"/>
    <property type="molecule type" value="Genomic_DNA"/>
</dbReference>
<protein>
    <recommendedName>
        <fullName evidence="4">4a-hydroxytetrahydrobiopterin dehydratase</fullName>
    </recommendedName>
</protein>
<sequence>MRAIDELSISVSKGEDAKVLAERVTPLLKSEAEGGKWQLTPTSDGLTRMFRFKTFKRTGKDVEMAEFCDETAREFGEVEEGEAKGCGDFGEGKAGAEQK</sequence>
<keyword evidence="3" id="KW-1185">Reference proteome</keyword>
<evidence type="ECO:0008006" key="4">
    <source>
        <dbReference type="Google" id="ProtNLM"/>
    </source>
</evidence>
<accession>A0A1V8T9N5</accession>
<comment type="caution">
    <text evidence="2">The sequence shown here is derived from an EMBL/GenBank/DDBJ whole genome shotgun (WGS) entry which is preliminary data.</text>
</comment>
<evidence type="ECO:0000256" key="1">
    <source>
        <dbReference type="SAM" id="MobiDB-lite"/>
    </source>
</evidence>
<feature type="region of interest" description="Disordered" evidence="1">
    <location>
        <begin position="79"/>
        <end position="99"/>
    </location>
</feature>
<reference evidence="3" key="1">
    <citation type="submission" date="2017-03" db="EMBL/GenBank/DDBJ databases">
        <title>Genomes of endolithic fungi from Antarctica.</title>
        <authorList>
            <person name="Coleine C."/>
            <person name="Masonjones S."/>
            <person name="Stajich J.E."/>
        </authorList>
    </citation>
    <scope>NUCLEOTIDE SEQUENCE [LARGE SCALE GENOMIC DNA]</scope>
    <source>
        <strain evidence="3">CCFEE 5527</strain>
    </source>
</reference>
<gene>
    <name evidence="2" type="ORF">B0A48_06777</name>
</gene>
<organism evidence="2 3">
    <name type="scientific">Cryoendolithus antarcticus</name>
    <dbReference type="NCBI Taxonomy" id="1507870"/>
    <lineage>
        <taxon>Eukaryota</taxon>
        <taxon>Fungi</taxon>
        <taxon>Dikarya</taxon>
        <taxon>Ascomycota</taxon>
        <taxon>Pezizomycotina</taxon>
        <taxon>Dothideomycetes</taxon>
        <taxon>Dothideomycetidae</taxon>
        <taxon>Cladosporiales</taxon>
        <taxon>Cladosporiaceae</taxon>
        <taxon>Cryoendolithus</taxon>
    </lineage>
</organism>
<dbReference type="Proteomes" id="UP000192596">
    <property type="component" value="Unassembled WGS sequence"/>
</dbReference>
<name>A0A1V8T9N5_9PEZI</name>
<dbReference type="InParanoid" id="A0A1V8T9N5"/>
<dbReference type="OrthoDB" id="277398at2759"/>